<dbReference type="Gene3D" id="2.40.10.220">
    <property type="entry name" value="predicted glycosyltransferase like domains"/>
    <property type="match status" value="1"/>
</dbReference>
<reference evidence="2 3" key="1">
    <citation type="submission" date="2019-08" db="EMBL/GenBank/DDBJ databases">
        <authorList>
            <person name="Karlyshev A.V."/>
        </authorList>
    </citation>
    <scope>NUCLEOTIDE SEQUENCE [LARGE SCALE GENOMIC DNA]</scope>
    <source>
        <strain evidence="2 3">Alg18-2.2</strain>
    </source>
</reference>
<organism evidence="2 3">
    <name type="scientific">Alkalisalibacterium limincola</name>
    <dbReference type="NCBI Taxonomy" id="2699169"/>
    <lineage>
        <taxon>Bacteria</taxon>
        <taxon>Pseudomonadati</taxon>
        <taxon>Pseudomonadota</taxon>
        <taxon>Gammaproteobacteria</taxon>
        <taxon>Lysobacterales</taxon>
        <taxon>Lysobacteraceae</taxon>
        <taxon>Alkalisalibacterium</taxon>
    </lineage>
</organism>
<dbReference type="GO" id="GO:0035438">
    <property type="term" value="F:cyclic-di-GMP binding"/>
    <property type="evidence" value="ECO:0007669"/>
    <property type="project" value="InterPro"/>
</dbReference>
<proteinExistence type="predicted"/>
<sequence length="115" mass="12934">MNDHRRAPRRQVGEHIEVMDVMTDAVVGRIGNLSQGGMLLISHRSLVEDGLYQLRFELRDGAGRERQVNVGAHMLWDDDASAPGQHWIGLRFIDVANKDADFLRLWAQAPGSHHA</sequence>
<feature type="domain" description="PilZ" evidence="1">
    <location>
        <begin position="4"/>
        <end position="100"/>
    </location>
</feature>
<evidence type="ECO:0000313" key="2">
    <source>
        <dbReference type="EMBL" id="TXK62504.1"/>
    </source>
</evidence>
<evidence type="ECO:0000313" key="3">
    <source>
        <dbReference type="Proteomes" id="UP000321248"/>
    </source>
</evidence>
<dbReference type="InterPro" id="IPR009875">
    <property type="entry name" value="PilZ_domain"/>
</dbReference>
<dbReference type="Proteomes" id="UP000321248">
    <property type="component" value="Unassembled WGS sequence"/>
</dbReference>
<dbReference type="Pfam" id="PF07238">
    <property type="entry name" value="PilZ"/>
    <property type="match status" value="1"/>
</dbReference>
<keyword evidence="3" id="KW-1185">Reference proteome</keyword>
<dbReference type="EMBL" id="VRTS01000004">
    <property type="protein sequence ID" value="TXK62504.1"/>
    <property type="molecule type" value="Genomic_DNA"/>
</dbReference>
<name>A0A5C8KS76_9GAMM</name>
<dbReference type="AlphaFoldDB" id="A0A5C8KS76"/>
<dbReference type="OrthoDB" id="5625505at2"/>
<comment type="caution">
    <text evidence="2">The sequence shown here is derived from an EMBL/GenBank/DDBJ whole genome shotgun (WGS) entry which is preliminary data.</text>
</comment>
<evidence type="ECO:0000259" key="1">
    <source>
        <dbReference type="Pfam" id="PF07238"/>
    </source>
</evidence>
<gene>
    <name evidence="2" type="ORF">FU658_06935</name>
</gene>
<dbReference type="RefSeq" id="WP_147891426.1">
    <property type="nucleotide sequence ID" value="NZ_VRTS01000004.1"/>
</dbReference>
<protein>
    <submittedName>
        <fullName evidence="2">PilZ domain-containing protein</fullName>
    </submittedName>
</protein>
<accession>A0A5C8KS76</accession>